<protein>
    <submittedName>
        <fullName evidence="1">Uncharacterized protein</fullName>
    </submittedName>
</protein>
<organism evidence="1 2">
    <name type="scientific">Segatella salivae</name>
    <dbReference type="NCBI Taxonomy" id="228604"/>
    <lineage>
        <taxon>Bacteria</taxon>
        <taxon>Pseudomonadati</taxon>
        <taxon>Bacteroidota</taxon>
        <taxon>Bacteroidia</taxon>
        <taxon>Bacteroidales</taxon>
        <taxon>Prevotellaceae</taxon>
        <taxon>Segatella</taxon>
    </lineage>
</organism>
<dbReference type="PROSITE" id="PS51257">
    <property type="entry name" value="PROKAR_LIPOPROTEIN"/>
    <property type="match status" value="1"/>
</dbReference>
<dbReference type="AlphaFoldDB" id="A0AAW4NQQ4"/>
<dbReference type="Proteomes" id="UP001196873">
    <property type="component" value="Unassembled WGS sequence"/>
</dbReference>
<sequence length="54" mass="5708">MRGLIGCYANIPMNKSATKNVLTMQLGTSCAFDSPGLARNEPTLGKYSQGDSTP</sequence>
<proteinExistence type="predicted"/>
<gene>
    <name evidence="1" type="ORF">KZY68_09940</name>
</gene>
<name>A0AAW4NQQ4_9BACT</name>
<reference evidence="1" key="1">
    <citation type="submission" date="2021-07" db="EMBL/GenBank/DDBJ databases">
        <title>Genomic diversity and antimicrobial resistance of Prevotella spp. isolated from chronic lung disease airways.</title>
        <authorList>
            <person name="Webb K.A."/>
            <person name="Olagoke O.S."/>
            <person name="Baird T."/>
            <person name="Neill J."/>
            <person name="Pham A."/>
            <person name="Wells T.J."/>
            <person name="Ramsay K.A."/>
            <person name="Bell S.C."/>
            <person name="Sarovich D.S."/>
            <person name="Price E.P."/>
        </authorList>
    </citation>
    <scope>NUCLEOTIDE SEQUENCE</scope>
    <source>
        <strain evidence="1">SCHI0047.S.3</strain>
    </source>
</reference>
<evidence type="ECO:0000313" key="1">
    <source>
        <dbReference type="EMBL" id="MBW4866317.1"/>
    </source>
</evidence>
<comment type="caution">
    <text evidence="1">The sequence shown here is derived from an EMBL/GenBank/DDBJ whole genome shotgun (WGS) entry which is preliminary data.</text>
</comment>
<dbReference type="EMBL" id="JAHXRF010000015">
    <property type="protein sequence ID" value="MBW4866317.1"/>
    <property type="molecule type" value="Genomic_DNA"/>
</dbReference>
<accession>A0AAW4NQQ4</accession>
<evidence type="ECO:0000313" key="2">
    <source>
        <dbReference type="Proteomes" id="UP001196873"/>
    </source>
</evidence>